<organism evidence="2 3">
    <name type="scientific">Paracoccus saliphilus</name>
    <dbReference type="NCBI Taxonomy" id="405559"/>
    <lineage>
        <taxon>Bacteria</taxon>
        <taxon>Pseudomonadati</taxon>
        <taxon>Pseudomonadota</taxon>
        <taxon>Alphaproteobacteria</taxon>
        <taxon>Rhodobacterales</taxon>
        <taxon>Paracoccaceae</taxon>
        <taxon>Paracoccus</taxon>
    </lineage>
</organism>
<dbReference type="PANTHER" id="PTHR43968:SF6">
    <property type="entry name" value="GLUTATHIONE S-TRANSFERASE OMEGA"/>
    <property type="match status" value="1"/>
</dbReference>
<dbReference type="SUPFAM" id="SSF52833">
    <property type="entry name" value="Thioredoxin-like"/>
    <property type="match status" value="1"/>
</dbReference>
<dbReference type="RefSeq" id="WP_272848000.1">
    <property type="nucleotide sequence ID" value="NZ_CP067140.1"/>
</dbReference>
<dbReference type="Gene3D" id="3.40.30.10">
    <property type="entry name" value="Glutaredoxin"/>
    <property type="match status" value="1"/>
</dbReference>
<dbReference type="GO" id="GO:0005737">
    <property type="term" value="C:cytoplasm"/>
    <property type="evidence" value="ECO:0007669"/>
    <property type="project" value="TreeGrafter"/>
</dbReference>
<dbReference type="CDD" id="cd03205">
    <property type="entry name" value="GST_C_6"/>
    <property type="match status" value="1"/>
</dbReference>
<dbReference type="SUPFAM" id="SSF47616">
    <property type="entry name" value="GST C-terminal domain-like"/>
    <property type="match status" value="1"/>
</dbReference>
<evidence type="ECO:0000259" key="1">
    <source>
        <dbReference type="PROSITE" id="PS50404"/>
    </source>
</evidence>
<evidence type="ECO:0000313" key="2">
    <source>
        <dbReference type="EMBL" id="SIS99084.1"/>
    </source>
</evidence>
<evidence type="ECO:0000313" key="3">
    <source>
        <dbReference type="Proteomes" id="UP000186216"/>
    </source>
</evidence>
<proteinExistence type="predicted"/>
<feature type="domain" description="GST N-terminal" evidence="1">
    <location>
        <begin position="1"/>
        <end position="85"/>
    </location>
</feature>
<name>A0AA45W632_9RHOB</name>
<dbReference type="InterPro" id="IPR004045">
    <property type="entry name" value="Glutathione_S-Trfase_N"/>
</dbReference>
<dbReference type="InterPro" id="IPR036282">
    <property type="entry name" value="Glutathione-S-Trfase_C_sf"/>
</dbReference>
<dbReference type="Proteomes" id="UP000186216">
    <property type="component" value="Unassembled WGS sequence"/>
</dbReference>
<protein>
    <submittedName>
        <fullName evidence="2">Glutathione S-transferase</fullName>
    </submittedName>
</protein>
<dbReference type="Pfam" id="PF13409">
    <property type="entry name" value="GST_N_2"/>
    <property type="match status" value="1"/>
</dbReference>
<gene>
    <name evidence="2" type="ORF">SAMN05421772_11196</name>
</gene>
<dbReference type="EMBL" id="FTOU01000011">
    <property type="protein sequence ID" value="SIS99084.1"/>
    <property type="molecule type" value="Genomic_DNA"/>
</dbReference>
<reference evidence="2 3" key="1">
    <citation type="submission" date="2017-01" db="EMBL/GenBank/DDBJ databases">
        <authorList>
            <person name="Varghese N."/>
            <person name="Submissions S."/>
        </authorList>
    </citation>
    <scope>NUCLEOTIDE SEQUENCE [LARGE SCALE GENOMIC DNA]</scope>
    <source>
        <strain evidence="2 3">DSM 18447</strain>
    </source>
</reference>
<dbReference type="Gene3D" id="1.20.1050.10">
    <property type="match status" value="1"/>
</dbReference>
<sequence>MPMKLHWSPRSPYVRKVMIVLHETGLLDQVELSRNVVALHMSTPDPVLADNPLGKIPTLVTENGARLFDSRVICEHLDLRAGTGLFPADREARMAHLTWQALADGMTDILLLWRTELSRETGPWEAVTAGWRTKVRASMARLEVEAGRMAELPFGIGHVALACALGQLDFRWSDCAWRGHFPRLAALFATLEARPSVAATAVRDDQDSGPDEVTRGQLDFSDAAFL</sequence>
<dbReference type="CDD" id="cd03049">
    <property type="entry name" value="GST_N_3"/>
    <property type="match status" value="1"/>
</dbReference>
<accession>A0AA45W632</accession>
<dbReference type="AlphaFoldDB" id="A0AA45W632"/>
<dbReference type="InterPro" id="IPR050983">
    <property type="entry name" value="GST_Omega/HSP26"/>
</dbReference>
<dbReference type="PROSITE" id="PS50404">
    <property type="entry name" value="GST_NTER"/>
    <property type="match status" value="1"/>
</dbReference>
<comment type="caution">
    <text evidence="2">The sequence shown here is derived from an EMBL/GenBank/DDBJ whole genome shotgun (WGS) entry which is preliminary data.</text>
</comment>
<dbReference type="InterPro" id="IPR036249">
    <property type="entry name" value="Thioredoxin-like_sf"/>
</dbReference>
<dbReference type="PANTHER" id="PTHR43968">
    <property type="match status" value="1"/>
</dbReference>